<evidence type="ECO:0000256" key="1">
    <source>
        <dbReference type="SAM" id="Phobius"/>
    </source>
</evidence>
<feature type="transmembrane region" description="Helical" evidence="1">
    <location>
        <begin position="100"/>
        <end position="118"/>
    </location>
</feature>
<keyword evidence="1" id="KW-0472">Membrane</keyword>
<feature type="transmembrane region" description="Helical" evidence="1">
    <location>
        <begin position="75"/>
        <end position="94"/>
    </location>
</feature>
<evidence type="ECO:0000313" key="3">
    <source>
        <dbReference type="Proteomes" id="UP000297031"/>
    </source>
</evidence>
<feature type="transmembrane region" description="Helical" evidence="1">
    <location>
        <begin position="44"/>
        <end position="63"/>
    </location>
</feature>
<dbReference type="EMBL" id="CP039393">
    <property type="protein sequence ID" value="QCD36766.1"/>
    <property type="molecule type" value="Genomic_DNA"/>
</dbReference>
<dbReference type="AlphaFoldDB" id="A0A4P7VR11"/>
<dbReference type="KEGG" id="mgod:E7746_13200"/>
<proteinExistence type="predicted"/>
<evidence type="ECO:0000313" key="2">
    <source>
        <dbReference type="EMBL" id="QCD36766.1"/>
    </source>
</evidence>
<keyword evidence="1" id="KW-0812">Transmembrane</keyword>
<organism evidence="2 3">
    <name type="scientific">Muribaculum gordoncarteri</name>
    <dbReference type="NCBI Taxonomy" id="2530390"/>
    <lineage>
        <taxon>Bacteria</taxon>
        <taxon>Pseudomonadati</taxon>
        <taxon>Bacteroidota</taxon>
        <taxon>Bacteroidia</taxon>
        <taxon>Bacteroidales</taxon>
        <taxon>Muribaculaceae</taxon>
        <taxon>Muribaculum</taxon>
    </lineage>
</organism>
<keyword evidence="3" id="KW-1185">Reference proteome</keyword>
<protein>
    <submittedName>
        <fullName evidence="2">Uncharacterized protein</fullName>
    </submittedName>
</protein>
<dbReference type="RefSeq" id="WP_136411105.1">
    <property type="nucleotide sequence ID" value="NZ_CP039393.1"/>
</dbReference>
<feature type="transmembrane region" description="Helical" evidence="1">
    <location>
        <begin position="14"/>
        <end position="38"/>
    </location>
</feature>
<dbReference type="Proteomes" id="UP000297031">
    <property type="component" value="Chromosome"/>
</dbReference>
<sequence length="127" mass="13856">MQKSGITSRNSSRLWPWVTSAGLILIAIGVLMPILGIGGPAFKWVYGAGAVVSLIGRIMTPYKGDILRVKRLHRIEAWSSIFFCVATFFMFYPGAGASDWLAFTLAEGCILLYTSIMIPRAAKSSHS</sequence>
<keyword evidence="1" id="KW-1133">Transmembrane helix</keyword>
<dbReference type="OrthoDB" id="1100517at2"/>
<gene>
    <name evidence="2" type="ORF">E7746_13200</name>
</gene>
<name>A0A4P7VR11_9BACT</name>
<reference evidence="2 3" key="1">
    <citation type="submission" date="2019-02" db="EMBL/GenBank/DDBJ databases">
        <title>Isolation and identification of novel species under the genus Muribaculum.</title>
        <authorList>
            <person name="Miyake S."/>
            <person name="Ding Y."/>
            <person name="Low A."/>
            <person name="Soh M."/>
            <person name="Seedorf H."/>
        </authorList>
    </citation>
    <scope>NUCLEOTIDE SEQUENCE [LARGE SCALE GENOMIC DNA]</scope>
    <source>
        <strain evidence="2 3">TLL-A4</strain>
    </source>
</reference>
<accession>A0A4P7VR11</accession>